<reference evidence="2" key="1">
    <citation type="submission" date="2017-09" db="EMBL/GenBank/DDBJ databases">
        <title>Genome sequence of Nannocystis excedens DSM 71.</title>
        <authorList>
            <person name="Blom J."/>
        </authorList>
    </citation>
    <scope>NUCLEOTIDE SEQUENCE [LARGE SCALE GENOMIC DNA]</scope>
    <source>
        <strain evidence="2">type strain: E19</strain>
    </source>
</reference>
<name>A0A2C9D8A3_9HYPH</name>
<dbReference type="RefSeq" id="WP_099556852.1">
    <property type="nucleotide sequence ID" value="NZ_LT960614.1"/>
</dbReference>
<protein>
    <recommendedName>
        <fullName evidence="3">DUF1127 domain-containing protein</fullName>
    </recommendedName>
</protein>
<organism evidence="1 2">
    <name type="scientific">Hartmannibacter diazotrophicus</name>
    <dbReference type="NCBI Taxonomy" id="1482074"/>
    <lineage>
        <taxon>Bacteria</taxon>
        <taxon>Pseudomonadati</taxon>
        <taxon>Pseudomonadota</taxon>
        <taxon>Alphaproteobacteria</taxon>
        <taxon>Hyphomicrobiales</taxon>
        <taxon>Pleomorphomonadaceae</taxon>
        <taxon>Hartmannibacter</taxon>
    </lineage>
</organism>
<evidence type="ECO:0000313" key="2">
    <source>
        <dbReference type="Proteomes" id="UP000223606"/>
    </source>
</evidence>
<proteinExistence type="predicted"/>
<evidence type="ECO:0008006" key="3">
    <source>
        <dbReference type="Google" id="ProtNLM"/>
    </source>
</evidence>
<keyword evidence="2" id="KW-1185">Reference proteome</keyword>
<dbReference type="EMBL" id="LT960614">
    <property type="protein sequence ID" value="SON56473.1"/>
    <property type="molecule type" value="Genomic_DNA"/>
</dbReference>
<dbReference type="AlphaFoldDB" id="A0A2C9D8A3"/>
<sequence length="87" mass="10619">MSAQIYQFTHHRPHVSAWKQFTDMLRQSRDRRVALARRRRVLQDLALRPTWQLEDMGLTREEIHSALSRDESILRLSDEQALRWFFR</sequence>
<accession>A0A2C9D8A3</accession>
<gene>
    <name evidence="1" type="ORF">HDIA_2932</name>
</gene>
<dbReference type="Proteomes" id="UP000223606">
    <property type="component" value="Chromosome 1"/>
</dbReference>
<evidence type="ECO:0000313" key="1">
    <source>
        <dbReference type="EMBL" id="SON56473.1"/>
    </source>
</evidence>
<dbReference type="KEGG" id="hdi:HDIA_2932"/>